<dbReference type="InterPro" id="IPR000572">
    <property type="entry name" value="OxRdtase_Mopterin-bd_dom"/>
</dbReference>
<evidence type="ECO:0000256" key="4">
    <source>
        <dbReference type="ARBA" id="ARBA00022989"/>
    </source>
</evidence>
<keyword evidence="4 6" id="KW-1133">Transmembrane helix</keyword>
<comment type="subcellular location">
    <subcellularLocation>
        <location evidence="1">Cell membrane</location>
        <topology evidence="1">Multi-pass membrane protein</topology>
    </subcellularLocation>
</comment>
<evidence type="ECO:0000259" key="7">
    <source>
        <dbReference type="Pfam" id="PF00174"/>
    </source>
</evidence>
<evidence type="ECO:0000256" key="3">
    <source>
        <dbReference type="ARBA" id="ARBA00022692"/>
    </source>
</evidence>
<dbReference type="RefSeq" id="WP_039354491.1">
    <property type="nucleotide sequence ID" value="NZ_FOLA01000016.1"/>
</dbReference>
<dbReference type="Proteomes" id="UP000031473">
    <property type="component" value="Unassembled WGS sequence"/>
</dbReference>
<dbReference type="PANTHER" id="PTHR43032">
    <property type="entry name" value="PROTEIN-METHIONINE-SULFOXIDE REDUCTASE"/>
    <property type="match status" value="1"/>
</dbReference>
<evidence type="ECO:0000313" key="9">
    <source>
        <dbReference type="EMBL" id="KIA86018.1"/>
    </source>
</evidence>
<feature type="transmembrane region" description="Helical" evidence="6">
    <location>
        <begin position="268"/>
        <end position="292"/>
    </location>
</feature>
<evidence type="ECO:0000259" key="8">
    <source>
        <dbReference type="Pfam" id="PF01292"/>
    </source>
</evidence>
<dbReference type="GO" id="GO:0022904">
    <property type="term" value="P:respiratory electron transport chain"/>
    <property type="evidence" value="ECO:0007669"/>
    <property type="project" value="InterPro"/>
</dbReference>
<dbReference type="GO" id="GO:0009055">
    <property type="term" value="F:electron transfer activity"/>
    <property type="evidence" value="ECO:0007669"/>
    <property type="project" value="InterPro"/>
</dbReference>
<dbReference type="SUPFAM" id="SSF81342">
    <property type="entry name" value="Transmembrane di-heme cytochromes"/>
    <property type="match status" value="1"/>
</dbReference>
<dbReference type="Pfam" id="PF01292">
    <property type="entry name" value="Ni_hydr_CYTB"/>
    <property type="match status" value="1"/>
</dbReference>
<feature type="domain" description="Oxidoreductase molybdopterin-binding" evidence="7">
    <location>
        <begin position="393"/>
        <end position="533"/>
    </location>
</feature>
<evidence type="ECO:0000256" key="1">
    <source>
        <dbReference type="ARBA" id="ARBA00004651"/>
    </source>
</evidence>
<organism evidence="9 10">
    <name type="scientific">Kaistella jeonii</name>
    <dbReference type="NCBI Taxonomy" id="266749"/>
    <lineage>
        <taxon>Bacteria</taxon>
        <taxon>Pseudomonadati</taxon>
        <taxon>Bacteroidota</taxon>
        <taxon>Flavobacteriia</taxon>
        <taxon>Flavobacteriales</taxon>
        <taxon>Weeksellaceae</taxon>
        <taxon>Chryseobacterium group</taxon>
        <taxon>Kaistella</taxon>
    </lineage>
</organism>
<dbReference type="Gene3D" id="3.90.420.10">
    <property type="entry name" value="Oxidoreductase, molybdopterin-binding domain"/>
    <property type="match status" value="1"/>
</dbReference>
<protein>
    <recommendedName>
        <fullName evidence="11">Oxidoreductase</fullName>
    </recommendedName>
</protein>
<feature type="transmembrane region" description="Helical" evidence="6">
    <location>
        <begin position="27"/>
        <end position="50"/>
    </location>
</feature>
<dbReference type="InterPro" id="IPR036374">
    <property type="entry name" value="OxRdtase_Mopterin-bd_sf"/>
</dbReference>
<dbReference type="Pfam" id="PF00174">
    <property type="entry name" value="Oxidored_molyb"/>
    <property type="match status" value="1"/>
</dbReference>
<comment type="caution">
    <text evidence="9">The sequence shown here is derived from an EMBL/GenBank/DDBJ whole genome shotgun (WGS) entry which is preliminary data.</text>
</comment>
<evidence type="ECO:0000256" key="6">
    <source>
        <dbReference type="SAM" id="Phobius"/>
    </source>
</evidence>
<feature type="transmembrane region" description="Helical" evidence="6">
    <location>
        <begin position="70"/>
        <end position="90"/>
    </location>
</feature>
<dbReference type="InterPro" id="IPR016174">
    <property type="entry name" value="Di-haem_cyt_TM"/>
</dbReference>
<dbReference type="EMBL" id="JSYL01000015">
    <property type="protein sequence ID" value="KIA86018.1"/>
    <property type="molecule type" value="Genomic_DNA"/>
</dbReference>
<name>A0A0C1F235_9FLAO</name>
<keyword evidence="10" id="KW-1185">Reference proteome</keyword>
<dbReference type="InterPro" id="IPR011577">
    <property type="entry name" value="Cyt_b561_bac/Ni-Hgenase"/>
</dbReference>
<dbReference type="GO" id="GO:0005886">
    <property type="term" value="C:plasma membrane"/>
    <property type="evidence" value="ECO:0007669"/>
    <property type="project" value="UniProtKB-SubCell"/>
</dbReference>
<gene>
    <name evidence="9" type="ORF">OA86_13970</name>
</gene>
<evidence type="ECO:0000313" key="10">
    <source>
        <dbReference type="Proteomes" id="UP000031473"/>
    </source>
</evidence>
<dbReference type="AlphaFoldDB" id="A0A0C1F235"/>
<dbReference type="OrthoDB" id="9778777at2"/>
<reference evidence="9 10" key="1">
    <citation type="submission" date="2014-10" db="EMBL/GenBank/DDBJ databases">
        <title>Kaistella jeonii genome.</title>
        <authorList>
            <person name="Clayton J.T."/>
            <person name="Newman J.D."/>
        </authorList>
    </citation>
    <scope>NUCLEOTIDE SEQUENCE [LARGE SCALE GENOMIC DNA]</scope>
    <source>
        <strain evidence="9 10">DSM 17048</strain>
    </source>
</reference>
<evidence type="ECO:0000256" key="5">
    <source>
        <dbReference type="ARBA" id="ARBA00023136"/>
    </source>
</evidence>
<dbReference type="Gene3D" id="1.20.950.20">
    <property type="entry name" value="Transmembrane di-heme cytochromes, Chain C"/>
    <property type="match status" value="1"/>
</dbReference>
<feature type="domain" description="Cytochrome b561 bacterial/Ni-hydrogenase" evidence="8">
    <location>
        <begin position="71"/>
        <end position="293"/>
    </location>
</feature>
<evidence type="ECO:0008006" key="11">
    <source>
        <dbReference type="Google" id="ProtNLM"/>
    </source>
</evidence>
<sequence length="556" mass="64074">MIPNFTQAEKAVHYPEDRRAYLGLKPYMKIILLILLVGTVGAAWIQYLVFGLPIDPSKSFLWVKSDEPSGFPIWISLAHWINFFFLMLIIRSGLSILFDHPRLYWNNNSKPEEQWIRFTPLKIPKNKFWTAKEDARYLSPIIGLPGYKHTVGIARVWHFLTVPFFVLNGCFFVFLLFYTNQWQRLVPQSWQIIPDAWNVFVHYATFNFPVEPDGFYHYNAVQQLAYFGVIFILAPLAMLTGLAMSPAIDNRFHWYPRLFGNRQSARSIHFLVMFAFVAFIIIHVSLVAATGLVRNMNHIVMGSNDTESKTGLFLGIAIILFTIAFAFLAHWLSWNKQRSLQKLQASTNGKIWKYTINRFKAQADYKKKDITSYFWLNGKLPDSPKWKEMVDNNFADYKLKIGGLVENPVELSVEELKEMGKEQNITMHHCIQGWSGIAEWGGLPLSKIIELVKPDASVTTVAFCSFGEGLYGGIYYDTHTIDNCMKPDSILAWEMNYEPLSLEHGAPLRLRVENQLGYKMVKWIERIEFVTSAKDLGKGFGGKNEDDEYFDLMADS</sequence>
<accession>A0A0C1F235</accession>
<keyword evidence="2" id="KW-1003">Cell membrane</keyword>
<evidence type="ECO:0000256" key="2">
    <source>
        <dbReference type="ARBA" id="ARBA00022475"/>
    </source>
</evidence>
<proteinExistence type="predicted"/>
<keyword evidence="5 6" id="KW-0472">Membrane</keyword>
<dbReference type="STRING" id="266749.SAMN05421876_11633"/>
<feature type="transmembrane region" description="Helical" evidence="6">
    <location>
        <begin position="156"/>
        <end position="178"/>
    </location>
</feature>
<keyword evidence="3 6" id="KW-0812">Transmembrane</keyword>
<feature type="transmembrane region" description="Helical" evidence="6">
    <location>
        <begin position="224"/>
        <end position="248"/>
    </location>
</feature>
<dbReference type="SUPFAM" id="SSF56524">
    <property type="entry name" value="Oxidoreductase molybdopterin-binding domain"/>
    <property type="match status" value="1"/>
</dbReference>
<feature type="transmembrane region" description="Helical" evidence="6">
    <location>
        <begin position="312"/>
        <end position="332"/>
    </location>
</feature>